<organism evidence="1 2">
    <name type="scientific">Cylicostephanus goldi</name>
    <name type="common">Nematode worm</name>
    <dbReference type="NCBI Taxonomy" id="71465"/>
    <lineage>
        <taxon>Eukaryota</taxon>
        <taxon>Metazoa</taxon>
        <taxon>Ecdysozoa</taxon>
        <taxon>Nematoda</taxon>
        <taxon>Chromadorea</taxon>
        <taxon>Rhabditida</taxon>
        <taxon>Rhabditina</taxon>
        <taxon>Rhabditomorpha</taxon>
        <taxon>Strongyloidea</taxon>
        <taxon>Strongylidae</taxon>
        <taxon>Cylicostephanus</taxon>
    </lineage>
</organism>
<proteinExistence type="predicted"/>
<feature type="non-terminal residue" evidence="1">
    <location>
        <position position="454"/>
    </location>
</feature>
<dbReference type="OrthoDB" id="5872779at2759"/>
<dbReference type="Pfam" id="PF05380">
    <property type="entry name" value="Peptidase_A17"/>
    <property type="match status" value="1"/>
</dbReference>
<protein>
    <recommendedName>
        <fullName evidence="3">Pao retrotransposon peptidase</fullName>
    </recommendedName>
</protein>
<dbReference type="EMBL" id="UYRV01014021">
    <property type="protein sequence ID" value="VDK60026.1"/>
    <property type="molecule type" value="Genomic_DNA"/>
</dbReference>
<dbReference type="InterPro" id="IPR008042">
    <property type="entry name" value="Retrotrans_Pao"/>
</dbReference>
<dbReference type="PANTHER" id="PTHR47331">
    <property type="entry name" value="PHD-TYPE DOMAIN-CONTAINING PROTEIN"/>
    <property type="match status" value="1"/>
</dbReference>
<keyword evidence="2" id="KW-1185">Reference proteome</keyword>
<sequence length="454" mass="52268">MNLRAYASNSKELNEFFEQNENCKVQQIQKLLGLRWNTEDDTLIISLPETPKRDFVWTKRKVLRHIAQIYDPIGLFSPVLLIGKLSTYLGMKPYLTRSTKWHQIISSWTIPELTIPRLIIDPNDFSADFDIHVFTDASANAYCAVAYIVQRHTGKPTRISLLMSKSRLAPLNQSITIPRLELAALMIGAKLLTYVTKQLDLRISKRYLWTDSIVSLAWTRSNRDLPVFVRNRVRIILENTTDVILRHIPGELNPADVGTRGAAIEELLKFKQWWNGPKFLMEKPESWPSNWLETLETSKTDSAKEGKRKKSQTFLCNPLSSSVFLSNKNVGPDNWNNMVIDASRFSTWTKLVNTLAYVLKFITDRIPRTTTVFGYSKAARLNHAEIIIFRLAQAMTPPSEEHKKQLHLFQCARTQLWKSKGRIDYANLPSEATTPVYLPRMNKITSLFVLHIHQ</sequence>
<evidence type="ECO:0000313" key="1">
    <source>
        <dbReference type="EMBL" id="VDK60026.1"/>
    </source>
</evidence>
<dbReference type="Proteomes" id="UP000271889">
    <property type="component" value="Unassembled WGS sequence"/>
</dbReference>
<gene>
    <name evidence="1" type="ORF">CGOC_LOCUS4871</name>
</gene>
<evidence type="ECO:0000313" key="2">
    <source>
        <dbReference type="Proteomes" id="UP000271889"/>
    </source>
</evidence>
<name>A0A3P6RCC4_CYLGO</name>
<accession>A0A3P6RCC4</accession>
<dbReference type="AlphaFoldDB" id="A0A3P6RCC4"/>
<evidence type="ECO:0008006" key="3">
    <source>
        <dbReference type="Google" id="ProtNLM"/>
    </source>
</evidence>
<reference evidence="1 2" key="1">
    <citation type="submission" date="2018-11" db="EMBL/GenBank/DDBJ databases">
        <authorList>
            <consortium name="Pathogen Informatics"/>
        </authorList>
    </citation>
    <scope>NUCLEOTIDE SEQUENCE [LARGE SCALE GENOMIC DNA]</scope>
</reference>